<dbReference type="PANTHER" id="PTHR30029">
    <property type="entry name" value="STAGE V SPORULATION PROTEIN R"/>
    <property type="match status" value="1"/>
</dbReference>
<name>A0A1Y0II39_9BACL</name>
<evidence type="ECO:0000259" key="1">
    <source>
        <dbReference type="Pfam" id="PF04293"/>
    </source>
</evidence>
<dbReference type="RefSeq" id="WP_087455137.1">
    <property type="nucleotide sequence ID" value="NZ_CP021434.1"/>
</dbReference>
<dbReference type="Pfam" id="PF24755">
    <property type="entry name" value="SpoVR_C"/>
    <property type="match status" value="1"/>
</dbReference>
<reference evidence="4" key="1">
    <citation type="submission" date="2017-05" db="EMBL/GenBank/DDBJ databases">
        <authorList>
            <person name="Sung H."/>
        </authorList>
    </citation>
    <scope>NUCLEOTIDE SEQUENCE [LARGE SCALE GENOMIC DNA]</scope>
    <source>
        <strain evidence="4">AR23208</strain>
    </source>
</reference>
<dbReference type="InterPro" id="IPR056174">
    <property type="entry name" value="SpoVR_N"/>
</dbReference>
<dbReference type="Pfam" id="PF04293">
    <property type="entry name" value="SpoVR"/>
    <property type="match status" value="1"/>
</dbReference>
<dbReference type="Proteomes" id="UP000195437">
    <property type="component" value="Chromosome"/>
</dbReference>
<sequence>MNKDDIKQLEDAIEEVTMIARDFGLDFYDMRYEICPSDIIYTFGAYGMPTRFSHWSFGKAFHRMKMQYDFGLSKIYELVINSDPCYAFLLDSNTLLQNKLIVAHVLGHCDFFKHNARFRNSSRFMVDSMAASAERMRQYEIEHGKLAVEEFIDSALAIQEHVDPTMVGRSIRQKNASPPTPQSEERVDPYADIFAIGAPKTADQPKPAPRFPAEPEKDLMLFIMEHAKHLQDWQRDILTVMREEMLYFWPQLETKIMNEGWATYWHLRIMRELDLDEGETVEFAKMNAGVIMPSRTSLNPYHVGLKMWEDIEKRFGRDAMWEIREFESDSSFLRNYLTKELCDEMDLYLYQKVGNEWKIVEKDWEKVRDMLCASRVNGGFPVLNVQDGDYLKNGELYIKHNFDGTELDVKYLEKTLPHVHNLWGRTVHLETVLDGRGVVFTHDGKKNHRRFQ</sequence>
<feature type="domain" description="SpoVR-like C-terminal" evidence="2">
    <location>
        <begin position="381"/>
        <end position="432"/>
    </location>
</feature>
<evidence type="ECO:0000313" key="3">
    <source>
        <dbReference type="EMBL" id="ARU59749.1"/>
    </source>
</evidence>
<dbReference type="AlphaFoldDB" id="A0A1Y0II39"/>
<dbReference type="OrthoDB" id="9784270at2"/>
<organism evidence="3 4">
    <name type="scientific">Tumebacillus avium</name>
    <dbReference type="NCBI Taxonomy" id="1903704"/>
    <lineage>
        <taxon>Bacteria</taxon>
        <taxon>Bacillati</taxon>
        <taxon>Bacillota</taxon>
        <taxon>Bacilli</taxon>
        <taxon>Bacillales</taxon>
        <taxon>Alicyclobacillaceae</taxon>
        <taxon>Tumebacillus</taxon>
    </lineage>
</organism>
<feature type="domain" description="SpoVR protein-like N-terminal" evidence="1">
    <location>
        <begin position="5"/>
        <end position="378"/>
    </location>
</feature>
<dbReference type="PANTHER" id="PTHR30029:SF2">
    <property type="entry name" value="STAGE V SPORULATION PROTEIN R"/>
    <property type="match status" value="1"/>
</dbReference>
<dbReference type="KEGG" id="tum:CBW65_00820"/>
<evidence type="ECO:0000259" key="2">
    <source>
        <dbReference type="Pfam" id="PF24755"/>
    </source>
</evidence>
<dbReference type="EMBL" id="CP021434">
    <property type="protein sequence ID" value="ARU59749.1"/>
    <property type="molecule type" value="Genomic_DNA"/>
</dbReference>
<protein>
    <submittedName>
        <fullName evidence="3">Stage V sporulation protein R</fullName>
    </submittedName>
</protein>
<gene>
    <name evidence="3" type="ORF">CBW65_00820</name>
</gene>
<dbReference type="InterPro" id="IPR007390">
    <property type="entry name" value="Spore_V_R"/>
</dbReference>
<evidence type="ECO:0000313" key="4">
    <source>
        <dbReference type="Proteomes" id="UP000195437"/>
    </source>
</evidence>
<dbReference type="InterPro" id="IPR057008">
    <property type="entry name" value="SpoVR-like_C"/>
</dbReference>
<keyword evidence="4" id="KW-1185">Reference proteome</keyword>
<proteinExistence type="predicted"/>
<accession>A0A1Y0II39</accession>